<reference evidence="1 2" key="1">
    <citation type="submission" date="2014-04" db="EMBL/GenBank/DDBJ databases">
        <authorList>
            <consortium name="DOE Joint Genome Institute"/>
            <person name="Kuo A."/>
            <person name="Ruytinx J."/>
            <person name="Rineau F."/>
            <person name="Colpaert J."/>
            <person name="Kohler A."/>
            <person name="Nagy L.G."/>
            <person name="Floudas D."/>
            <person name="Copeland A."/>
            <person name="Barry K.W."/>
            <person name="Cichocki N."/>
            <person name="Veneault-Fourrey C."/>
            <person name="LaButti K."/>
            <person name="Lindquist E.A."/>
            <person name="Lipzen A."/>
            <person name="Lundell T."/>
            <person name="Morin E."/>
            <person name="Murat C."/>
            <person name="Sun H."/>
            <person name="Tunlid A."/>
            <person name="Henrissat B."/>
            <person name="Grigoriev I.V."/>
            <person name="Hibbett D.S."/>
            <person name="Martin F."/>
            <person name="Nordberg H.P."/>
            <person name="Cantor M.N."/>
            <person name="Hua S.X."/>
        </authorList>
    </citation>
    <scope>NUCLEOTIDE SEQUENCE [LARGE SCALE GENOMIC DNA]</scope>
    <source>
        <strain evidence="1 2">UH-Slu-Lm8-n1</strain>
    </source>
</reference>
<dbReference type="EMBL" id="KN835134">
    <property type="protein sequence ID" value="KIK49148.1"/>
    <property type="molecule type" value="Genomic_DNA"/>
</dbReference>
<proteinExistence type="predicted"/>
<protein>
    <submittedName>
        <fullName evidence="1">Uncharacterized protein</fullName>
    </submittedName>
</protein>
<keyword evidence="2" id="KW-1185">Reference proteome</keyword>
<evidence type="ECO:0000313" key="2">
    <source>
        <dbReference type="Proteomes" id="UP000054485"/>
    </source>
</evidence>
<dbReference type="Proteomes" id="UP000054485">
    <property type="component" value="Unassembled WGS sequence"/>
</dbReference>
<gene>
    <name evidence="1" type="ORF">CY34DRAFT_436644</name>
</gene>
<name>A0A0D0C2L0_9AGAM</name>
<evidence type="ECO:0000313" key="1">
    <source>
        <dbReference type="EMBL" id="KIK49148.1"/>
    </source>
</evidence>
<dbReference type="HOGENOM" id="CLU_2723888_0_0_1"/>
<reference evidence="2" key="2">
    <citation type="submission" date="2015-01" db="EMBL/GenBank/DDBJ databases">
        <title>Evolutionary Origins and Diversification of the Mycorrhizal Mutualists.</title>
        <authorList>
            <consortium name="DOE Joint Genome Institute"/>
            <consortium name="Mycorrhizal Genomics Consortium"/>
            <person name="Kohler A."/>
            <person name="Kuo A."/>
            <person name="Nagy L.G."/>
            <person name="Floudas D."/>
            <person name="Copeland A."/>
            <person name="Barry K.W."/>
            <person name="Cichocki N."/>
            <person name="Veneault-Fourrey C."/>
            <person name="LaButti K."/>
            <person name="Lindquist E.A."/>
            <person name="Lipzen A."/>
            <person name="Lundell T."/>
            <person name="Morin E."/>
            <person name="Murat C."/>
            <person name="Riley R."/>
            <person name="Ohm R."/>
            <person name="Sun H."/>
            <person name="Tunlid A."/>
            <person name="Henrissat B."/>
            <person name="Grigoriev I.V."/>
            <person name="Hibbett D.S."/>
            <person name="Martin F."/>
        </authorList>
    </citation>
    <scope>NUCLEOTIDE SEQUENCE [LARGE SCALE GENOMIC DNA]</scope>
    <source>
        <strain evidence="2">UH-Slu-Lm8-n1</strain>
    </source>
</reference>
<dbReference type="InParanoid" id="A0A0D0C2L0"/>
<sequence>MSLTLGLGFPRLGFPGCHSQGKSLPMYMNFRRRAIDGIQRQSVTLTMTDILKRHWQMPPHPHPSLLCFLLLN</sequence>
<organism evidence="1 2">
    <name type="scientific">Suillus luteus UH-Slu-Lm8-n1</name>
    <dbReference type="NCBI Taxonomy" id="930992"/>
    <lineage>
        <taxon>Eukaryota</taxon>
        <taxon>Fungi</taxon>
        <taxon>Dikarya</taxon>
        <taxon>Basidiomycota</taxon>
        <taxon>Agaricomycotina</taxon>
        <taxon>Agaricomycetes</taxon>
        <taxon>Agaricomycetidae</taxon>
        <taxon>Boletales</taxon>
        <taxon>Suillineae</taxon>
        <taxon>Suillaceae</taxon>
        <taxon>Suillus</taxon>
    </lineage>
</organism>
<dbReference type="AlphaFoldDB" id="A0A0D0C2L0"/>
<accession>A0A0D0C2L0</accession>